<comment type="caution">
    <text evidence="1">The sequence shown here is derived from an EMBL/GenBank/DDBJ whole genome shotgun (WGS) entry which is preliminary data.</text>
</comment>
<organism evidence="1 2">
    <name type="scientific">Calidithermus roseus</name>
    <dbReference type="NCBI Taxonomy" id="1644118"/>
    <lineage>
        <taxon>Bacteria</taxon>
        <taxon>Thermotogati</taxon>
        <taxon>Deinococcota</taxon>
        <taxon>Deinococci</taxon>
        <taxon>Thermales</taxon>
        <taxon>Thermaceae</taxon>
        <taxon>Calidithermus</taxon>
    </lineage>
</organism>
<dbReference type="EMBL" id="QWLA01000121">
    <property type="protein sequence ID" value="RIH82052.1"/>
    <property type="molecule type" value="Genomic_DNA"/>
</dbReference>
<gene>
    <name evidence="1" type="ORF">Mrose_03476</name>
</gene>
<accession>A0A399EI95</accession>
<dbReference type="Proteomes" id="UP000265341">
    <property type="component" value="Unassembled WGS sequence"/>
</dbReference>
<protein>
    <submittedName>
        <fullName evidence="1">Uncharacterized protein</fullName>
    </submittedName>
</protein>
<evidence type="ECO:0000313" key="1">
    <source>
        <dbReference type="EMBL" id="RIH82052.1"/>
    </source>
</evidence>
<name>A0A399EI95_9DEIN</name>
<keyword evidence="2" id="KW-1185">Reference proteome</keyword>
<dbReference type="AntiFam" id="ANF00074">
    <property type="entry name" value="Shadow ORF (opposite alaS)"/>
</dbReference>
<evidence type="ECO:0000313" key="2">
    <source>
        <dbReference type="Proteomes" id="UP000265341"/>
    </source>
</evidence>
<proteinExistence type="predicted"/>
<reference evidence="1 2" key="1">
    <citation type="submission" date="2018-08" db="EMBL/GenBank/DDBJ databases">
        <title>Meiothermus roseus NBRC 110900 genome sequencing project.</title>
        <authorList>
            <person name="Da Costa M.S."/>
            <person name="Albuquerque L."/>
            <person name="Raposo P."/>
            <person name="Froufe H.J.C."/>
            <person name="Barroso C.S."/>
            <person name="Egas C."/>
        </authorList>
    </citation>
    <scope>NUCLEOTIDE SEQUENCE [LARGE SCALE GENOMIC DNA]</scope>
    <source>
        <strain evidence="1 2">NBRC 110900</strain>
    </source>
</reference>
<dbReference type="AlphaFoldDB" id="A0A399EI95"/>
<sequence>MTPGELLGFLQRALIALGVHLDAALVGDLEGEIEGEAVGVVEGEGVLAGEGVAFLEPRQHALQALDTRLERLEEALFLEPDLLLHACEVLAEFGVDLPHHLGHDFGQLVHERLAQAQQVAKAHRAAQQAAHHVTAPGVGESDAVGEDEAHRAGVLGDDPVGHRGGALVAHPREFDDLGDEGAELVGLVEVGDALHHHRHPRQPHPGVDVGPGKGLEHSPVLAVVLGEDQVPDLHEAVALAGLIVVGPGVAAELGAAVVVDLRARPAGPVGTLGGRVLRPEVLVGAEAVDVLRGQPHVLGPVLEGLVVLLVDGDVDAVGVEAQPLGRGEELPGPLDGLLLEVVAEGEVAQHLEDGLVAVGAPHVLDVAGAHRLLAGGHAAPLALVARKYRFLAHEVGLERGHAGVDEQEGGVVLRDHAEGGQPQVPLALEEAEELLADFGGAGPAGWFLGGGHVRFLSPKEA</sequence>